<protein>
    <submittedName>
        <fullName evidence="1">Uncharacterized protein</fullName>
    </submittedName>
</protein>
<proteinExistence type="predicted"/>
<accession>A0A182JIB5</accession>
<reference evidence="1" key="1">
    <citation type="submission" date="2022-08" db="UniProtKB">
        <authorList>
            <consortium name="EnsemblMetazoa"/>
        </authorList>
    </citation>
    <scope>IDENTIFICATION</scope>
    <source>
        <strain evidence="1">EBRO</strain>
    </source>
</reference>
<sequence>MGTMVDVSVAEVASLAVGLVDVLVEVEDVLVDVLVVVARNNSVLFLHWYSSREELLRMDKMEDALVELGSSVLSEYSTEVLLPRGSLEGALVGVVGEWVEASVAVERSSSDQNLRSCSSKEELRPPGNSVDELGVVEADEWAEEWAVEERNS</sequence>
<organism evidence="1">
    <name type="scientific">Anopheles atroparvus</name>
    <name type="common">European mosquito</name>
    <dbReference type="NCBI Taxonomy" id="41427"/>
    <lineage>
        <taxon>Eukaryota</taxon>
        <taxon>Metazoa</taxon>
        <taxon>Ecdysozoa</taxon>
        <taxon>Arthropoda</taxon>
        <taxon>Hexapoda</taxon>
        <taxon>Insecta</taxon>
        <taxon>Pterygota</taxon>
        <taxon>Neoptera</taxon>
        <taxon>Endopterygota</taxon>
        <taxon>Diptera</taxon>
        <taxon>Nematocera</taxon>
        <taxon>Culicoidea</taxon>
        <taxon>Culicidae</taxon>
        <taxon>Anophelinae</taxon>
        <taxon>Anopheles</taxon>
    </lineage>
</organism>
<evidence type="ECO:0000313" key="1">
    <source>
        <dbReference type="EnsemblMetazoa" id="AATE018625-PA.1"/>
    </source>
</evidence>
<dbReference type="EnsemblMetazoa" id="AATE018625-RA">
    <property type="protein sequence ID" value="AATE018625-PA.1"/>
    <property type="gene ID" value="AATE018625"/>
</dbReference>
<dbReference type="AlphaFoldDB" id="A0A182JIB5"/>
<dbReference type="EMBL" id="AXCP01009448">
    <property type="status" value="NOT_ANNOTATED_CDS"/>
    <property type="molecule type" value="Genomic_DNA"/>
</dbReference>
<name>A0A182JIB5_ANOAO</name>
<dbReference type="VEuPathDB" id="VectorBase:AATE018625"/>